<evidence type="ECO:0000313" key="4">
    <source>
        <dbReference type="Proteomes" id="UP000759131"/>
    </source>
</evidence>
<feature type="region of interest" description="Disordered" evidence="1">
    <location>
        <begin position="597"/>
        <end position="622"/>
    </location>
</feature>
<reference evidence="3" key="1">
    <citation type="submission" date="2020-11" db="EMBL/GenBank/DDBJ databases">
        <authorList>
            <person name="Tran Van P."/>
        </authorList>
    </citation>
    <scope>NUCLEOTIDE SEQUENCE</scope>
</reference>
<dbReference type="GO" id="GO:0005634">
    <property type="term" value="C:nucleus"/>
    <property type="evidence" value="ECO:0007669"/>
    <property type="project" value="TreeGrafter"/>
</dbReference>
<feature type="domain" description="PHR" evidence="2">
    <location>
        <begin position="2"/>
        <end position="141"/>
    </location>
</feature>
<sequence length="698" mass="77688">PGISIAGVTVYGGIGNEWHYELELLDYSGGGGAQVPDDRPPTLRDGQSHPWRTVELAKGSYSFEDKSTDVCEIKFERPVLIGPNVKYAIRLKNHGPRTNNGDAGLTHIRGPDNTTFTFSDCSLSFNGTNHTRGQIPQLLYYSAPQSLNSDSNYYLMNEEIPRKNAIAITESVIGMAIELLIQAQECPTFDLIWKISSSLLIKKLLPSVLAYLSPIVSSDPKNATQILSIIRKLLPLIVFLNKSNDYCVPNRSLSPLPPSSPTVTTSRHYATVESDHPYKSATVCNYLVKFAPTVKWMCIDFDSRCATAQPEDTLQIYIPEYRATKCWESSKVTKFHDNNKCLWPVLKKFNGKPNTWPTNWVVIPGNEVVFSLETASDYVKEDKSLYYGFRAQVVGYENPITEGLYLGLQYLEQELTYLSGVCVKTLLKKNLVLPQIVTESEANYESALQTFDSHSSLLSRGLALSRPMTATEAIDGVVPLANEHPFLKDFLALTPGTSGARLAKWFQCESALQLRNEHPFLKDFLALTPGTSGARLAKWFQCESFVDPNQCEVHCSCGTDQELQCGWPTVITVITRDQYSNIVNVPNLKVEVSAQPFKNNSNNSQSAPENGGQGGSGTAGPPVQTVNYSITAKDKVFYHAITMMKQFENYSFEELRYVTPVKRPTIETMLVRSNSDGTYTANWTPASTGWYQLKITVD</sequence>
<organism evidence="3">
    <name type="scientific">Medioppia subpectinata</name>
    <dbReference type="NCBI Taxonomy" id="1979941"/>
    <lineage>
        <taxon>Eukaryota</taxon>
        <taxon>Metazoa</taxon>
        <taxon>Ecdysozoa</taxon>
        <taxon>Arthropoda</taxon>
        <taxon>Chelicerata</taxon>
        <taxon>Arachnida</taxon>
        <taxon>Acari</taxon>
        <taxon>Acariformes</taxon>
        <taxon>Sarcoptiformes</taxon>
        <taxon>Oribatida</taxon>
        <taxon>Brachypylina</taxon>
        <taxon>Oppioidea</taxon>
        <taxon>Oppiidae</taxon>
        <taxon>Medioppia</taxon>
    </lineage>
</organism>
<dbReference type="InterPro" id="IPR012983">
    <property type="entry name" value="PHR"/>
</dbReference>
<dbReference type="EMBL" id="CAJPIZ010024504">
    <property type="protein sequence ID" value="CAG2118486.1"/>
    <property type="molecule type" value="Genomic_DNA"/>
</dbReference>
<evidence type="ECO:0000256" key="1">
    <source>
        <dbReference type="SAM" id="MobiDB-lite"/>
    </source>
</evidence>
<evidence type="ECO:0000313" key="3">
    <source>
        <dbReference type="EMBL" id="CAD7640958.1"/>
    </source>
</evidence>
<dbReference type="AlphaFoldDB" id="A0A7R9LG64"/>
<dbReference type="InterPro" id="IPR014756">
    <property type="entry name" value="Ig_E-set"/>
</dbReference>
<dbReference type="GO" id="GO:0005886">
    <property type="term" value="C:plasma membrane"/>
    <property type="evidence" value="ECO:0007669"/>
    <property type="project" value="TreeGrafter"/>
</dbReference>
<dbReference type="OrthoDB" id="6050183at2759"/>
<dbReference type="Proteomes" id="UP000759131">
    <property type="component" value="Unassembled WGS sequence"/>
</dbReference>
<dbReference type="PANTHER" id="PTHR45943">
    <property type="entry name" value="E3 UBIQUITIN-PROTEIN LIGASE MYCBP2"/>
    <property type="match status" value="1"/>
</dbReference>
<dbReference type="GO" id="GO:0061630">
    <property type="term" value="F:ubiquitin protein ligase activity"/>
    <property type="evidence" value="ECO:0007669"/>
    <property type="project" value="TreeGrafter"/>
</dbReference>
<protein>
    <recommendedName>
        <fullName evidence="2">PHR domain-containing protein</fullName>
    </recommendedName>
</protein>
<gene>
    <name evidence="3" type="ORF">OSB1V03_LOCUS18437</name>
</gene>
<dbReference type="InterPro" id="IPR038648">
    <property type="entry name" value="PHR_sf"/>
</dbReference>
<dbReference type="PANTHER" id="PTHR45943:SF1">
    <property type="entry name" value="E3 UBIQUITIN-PROTEIN LIGASE MYCBP2"/>
    <property type="match status" value="1"/>
</dbReference>
<feature type="non-terminal residue" evidence="3">
    <location>
        <position position="698"/>
    </location>
</feature>
<dbReference type="Gene3D" id="2.60.120.820">
    <property type="entry name" value="PHR domain"/>
    <property type="match status" value="1"/>
</dbReference>
<accession>A0A7R9LG64</accession>
<dbReference type="SUPFAM" id="SSF81296">
    <property type="entry name" value="E set domains"/>
    <property type="match status" value="1"/>
</dbReference>
<dbReference type="GO" id="GO:0008582">
    <property type="term" value="P:regulation of synaptic assembly at neuromuscular junction"/>
    <property type="evidence" value="ECO:0007669"/>
    <property type="project" value="TreeGrafter"/>
</dbReference>
<dbReference type="Pfam" id="PF08005">
    <property type="entry name" value="PHR"/>
    <property type="match status" value="1"/>
</dbReference>
<dbReference type="EMBL" id="OC879079">
    <property type="protein sequence ID" value="CAD7640958.1"/>
    <property type="molecule type" value="Genomic_DNA"/>
</dbReference>
<dbReference type="GO" id="GO:0007411">
    <property type="term" value="P:axon guidance"/>
    <property type="evidence" value="ECO:0007669"/>
    <property type="project" value="TreeGrafter"/>
</dbReference>
<name>A0A7R9LG64_9ACAR</name>
<dbReference type="Gene3D" id="2.60.40.10">
    <property type="entry name" value="Immunoglobulins"/>
    <property type="match status" value="1"/>
</dbReference>
<keyword evidence="4" id="KW-1185">Reference proteome</keyword>
<proteinExistence type="predicted"/>
<dbReference type="InterPro" id="IPR013783">
    <property type="entry name" value="Ig-like_fold"/>
</dbReference>
<feature type="non-terminal residue" evidence="3">
    <location>
        <position position="1"/>
    </location>
</feature>
<evidence type="ECO:0000259" key="2">
    <source>
        <dbReference type="Pfam" id="PF08005"/>
    </source>
</evidence>
<feature type="compositionally biased region" description="Polar residues" evidence="1">
    <location>
        <begin position="597"/>
        <end position="608"/>
    </location>
</feature>